<dbReference type="InterPro" id="IPR002201">
    <property type="entry name" value="Glyco_trans_9"/>
</dbReference>
<proteinExistence type="predicted"/>
<protein>
    <submittedName>
        <fullName evidence="3">Glycosyltransferase family 9 protein</fullName>
    </submittedName>
</protein>
<evidence type="ECO:0000256" key="1">
    <source>
        <dbReference type="ARBA" id="ARBA00022676"/>
    </source>
</evidence>
<accession>A0ABX9NCJ4</accession>
<dbReference type="EMBL" id="QWEE01000001">
    <property type="protein sequence ID" value="RII94865.1"/>
    <property type="molecule type" value="Genomic_DNA"/>
</dbReference>
<dbReference type="PANTHER" id="PTHR30160:SF1">
    <property type="entry name" value="LIPOPOLYSACCHARIDE 1,2-N-ACETYLGLUCOSAMINETRANSFERASE-RELATED"/>
    <property type="match status" value="1"/>
</dbReference>
<dbReference type="InterPro" id="IPR051199">
    <property type="entry name" value="LPS_LOS_Heptosyltrfase"/>
</dbReference>
<organism evidence="3 4">
    <name type="scientific">Clavibacter californiensis</name>
    <dbReference type="NCBI Taxonomy" id="1401995"/>
    <lineage>
        <taxon>Bacteria</taxon>
        <taxon>Bacillati</taxon>
        <taxon>Actinomycetota</taxon>
        <taxon>Actinomycetes</taxon>
        <taxon>Micrococcales</taxon>
        <taxon>Microbacteriaceae</taxon>
        <taxon>Clavibacter</taxon>
    </lineage>
</organism>
<gene>
    <name evidence="3" type="ORF">DZF98_00130</name>
</gene>
<evidence type="ECO:0000313" key="4">
    <source>
        <dbReference type="Proteomes" id="UP000265355"/>
    </source>
</evidence>
<keyword evidence="2" id="KW-0808">Transferase</keyword>
<dbReference type="SUPFAM" id="SSF53756">
    <property type="entry name" value="UDP-Glycosyltransferase/glycogen phosphorylase"/>
    <property type="match status" value="1"/>
</dbReference>
<dbReference type="CDD" id="cd03789">
    <property type="entry name" value="GT9_LPS_heptosyltransferase"/>
    <property type="match status" value="1"/>
</dbReference>
<keyword evidence="4" id="KW-1185">Reference proteome</keyword>
<sequence length="319" mass="35089">MGTRAHYQLASLLEDIDSVVVVPDFPGVSANRHLVREPSSAYFAWRDSMREQKFDLVLQMHGGGKYSNPLVLDLHAKHTAGFKTPDSQALDVNVSYVFYQNEVRRYLELMTALGIDWRELEPRLKLDPVERATAVARFGKMPYVVVCPGNGGARRRWPAGHFAQVAKYCGLRGYAVLVLGAEWERELCNEVVRACGADAAHISDITLPEIASIMSEARLVVASDGGLLHVAIASGAPTVGIWTAPGLATFAPQTRARHRVQVSWNQSCPVCGRHNIPSEHYWNGPKPGCEHEVSWTSDVSSSEVCEAVDDLLRDLQAAS</sequence>
<keyword evidence="1" id="KW-0328">Glycosyltransferase</keyword>
<dbReference type="Pfam" id="PF01075">
    <property type="entry name" value="Glyco_transf_9"/>
    <property type="match status" value="1"/>
</dbReference>
<dbReference type="Proteomes" id="UP000265355">
    <property type="component" value="Unassembled WGS sequence"/>
</dbReference>
<evidence type="ECO:0000313" key="3">
    <source>
        <dbReference type="EMBL" id="RII94865.1"/>
    </source>
</evidence>
<name>A0ABX9NCJ4_9MICO</name>
<dbReference type="RefSeq" id="WP_119372075.1">
    <property type="nucleotide sequence ID" value="NZ_CP040793.1"/>
</dbReference>
<evidence type="ECO:0000256" key="2">
    <source>
        <dbReference type="ARBA" id="ARBA00022679"/>
    </source>
</evidence>
<dbReference type="Gene3D" id="3.40.50.2000">
    <property type="entry name" value="Glycogen Phosphorylase B"/>
    <property type="match status" value="2"/>
</dbReference>
<comment type="caution">
    <text evidence="3">The sequence shown here is derived from an EMBL/GenBank/DDBJ whole genome shotgun (WGS) entry which is preliminary data.</text>
</comment>
<reference evidence="3 4" key="1">
    <citation type="submission" date="2018-08" db="EMBL/GenBank/DDBJ databases">
        <title>Genome Sequence of Clavibacter michiganensis Subspecies type strains, and the Atypical Peach-Colored Strains Isolated from Tomato.</title>
        <authorList>
            <person name="Osdaghi E."/>
            <person name="Portier P."/>
            <person name="Briand M."/>
            <person name="Jacques M.-A."/>
        </authorList>
    </citation>
    <scope>NUCLEOTIDE SEQUENCE [LARGE SCALE GENOMIC DNA]</scope>
    <source>
        <strain evidence="3 4">CFBP 8216</strain>
    </source>
</reference>
<dbReference type="PANTHER" id="PTHR30160">
    <property type="entry name" value="TETRAACYLDISACCHARIDE 4'-KINASE-RELATED"/>
    <property type="match status" value="1"/>
</dbReference>